<evidence type="ECO:0000256" key="5">
    <source>
        <dbReference type="ARBA" id="ARBA00022723"/>
    </source>
</evidence>
<evidence type="ECO:0000256" key="14">
    <source>
        <dbReference type="RuleBase" id="RU362121"/>
    </source>
</evidence>
<keyword evidence="3 14" id="KW-0349">Heme</keyword>
<evidence type="ECO:0000256" key="8">
    <source>
        <dbReference type="ARBA" id="ARBA00022982"/>
    </source>
</evidence>
<sequence>MSEQKKEQPDLKQFSQEEVEKHVTGTSSWLVIHDKVYDVTKFLEEHPGGEEVLLEQSGKDGTEAFEDVGHSEDARDLMQNYLIGELRDEDKAANKYPEKRDMWKSSGNGGTSWGSYLLPAVIAIVVAIAYRVWAASSS</sequence>
<feature type="domain" description="Cytochrome b5 heme-binding" evidence="16">
    <location>
        <begin position="11"/>
        <end position="87"/>
    </location>
</feature>
<keyword evidence="2" id="KW-0813">Transport</keyword>
<keyword evidence="5 14" id="KW-0479">Metal-binding</keyword>
<keyword evidence="4 14" id="KW-0812">Transmembrane</keyword>
<protein>
    <recommendedName>
        <fullName evidence="13">Cytochrome b5</fullName>
    </recommendedName>
</protein>
<dbReference type="AlphaFoldDB" id="C3Y8I4"/>
<dbReference type="GO" id="GO:0005789">
    <property type="term" value="C:endoplasmic reticulum membrane"/>
    <property type="evidence" value="ECO:0007669"/>
    <property type="project" value="UniProtKB-SubCell"/>
</dbReference>
<keyword evidence="7" id="KW-0492">Microsome</keyword>
<keyword evidence="8" id="KW-0249">Electron transport</keyword>
<dbReference type="InterPro" id="IPR018506">
    <property type="entry name" value="Cyt_B5_heme-BS"/>
</dbReference>
<evidence type="ECO:0000256" key="13">
    <source>
        <dbReference type="ARBA" id="ARBA00039806"/>
    </source>
</evidence>
<dbReference type="GO" id="GO:0016020">
    <property type="term" value="C:membrane"/>
    <property type="evidence" value="ECO:0000318"/>
    <property type="project" value="GO_Central"/>
</dbReference>
<keyword evidence="10 14" id="KW-0472">Membrane</keyword>
<evidence type="ECO:0000313" key="19">
    <source>
        <dbReference type="RefSeq" id="XP_035679077.1"/>
    </source>
</evidence>
<dbReference type="PRINTS" id="PR00363">
    <property type="entry name" value="CYTOCHROMEB5"/>
</dbReference>
<feature type="compositionally biased region" description="Basic and acidic residues" evidence="15">
    <location>
        <begin position="1"/>
        <end position="10"/>
    </location>
</feature>
<keyword evidence="9 14" id="KW-0408">Iron</keyword>
<evidence type="ECO:0000256" key="2">
    <source>
        <dbReference type="ARBA" id="ARBA00022448"/>
    </source>
</evidence>
<dbReference type="GeneID" id="118417588"/>
<proteinExistence type="inferred from homology"/>
<evidence type="ECO:0000256" key="12">
    <source>
        <dbReference type="ARBA" id="ARBA00038168"/>
    </source>
</evidence>
<evidence type="ECO:0000313" key="18">
    <source>
        <dbReference type="Proteomes" id="UP000001554"/>
    </source>
</evidence>
<dbReference type="OMA" id="FMFEHKS"/>
<dbReference type="SMART" id="SM01117">
    <property type="entry name" value="Cyt-b5"/>
    <property type="match status" value="1"/>
</dbReference>
<keyword evidence="18" id="KW-1185">Reference proteome</keyword>
<dbReference type="InterPro" id="IPR036400">
    <property type="entry name" value="Cyt_B5-like_heme/steroid_sf"/>
</dbReference>
<dbReference type="Proteomes" id="UP000001554">
    <property type="component" value="Chromosome 6"/>
</dbReference>
<evidence type="ECO:0000313" key="17">
    <source>
        <dbReference type="EMBL" id="EEN63421.1"/>
    </source>
</evidence>
<keyword evidence="6" id="KW-0256">Endoplasmic reticulum</keyword>
<dbReference type="STRING" id="7739.C3Y8I4"/>
<name>C3Y8I4_BRAFL</name>
<evidence type="ECO:0000256" key="4">
    <source>
        <dbReference type="ARBA" id="ARBA00022692"/>
    </source>
</evidence>
<evidence type="ECO:0000256" key="1">
    <source>
        <dbReference type="ARBA" id="ARBA00004131"/>
    </source>
</evidence>
<dbReference type="OrthoDB" id="260519at2759"/>
<dbReference type="InParanoid" id="C3Y8I4"/>
<evidence type="ECO:0000256" key="11">
    <source>
        <dbReference type="ARBA" id="ARBA00037877"/>
    </source>
</evidence>
<dbReference type="eggNOG" id="KOG0537">
    <property type="taxonomic scope" value="Eukaryota"/>
</dbReference>
<dbReference type="KEGG" id="bfo:118417588"/>
<dbReference type="PROSITE" id="PS50255">
    <property type="entry name" value="CYTOCHROME_B5_2"/>
    <property type="match status" value="1"/>
</dbReference>
<dbReference type="Gene3D" id="3.10.120.10">
    <property type="entry name" value="Cytochrome b5-like heme/steroid binding domain"/>
    <property type="match status" value="1"/>
</dbReference>
<reference evidence="19" key="3">
    <citation type="submission" date="2025-04" db="UniProtKB">
        <authorList>
            <consortium name="RefSeq"/>
        </authorList>
    </citation>
    <scope>IDENTIFICATION</scope>
    <source>
        <strain evidence="19">S238N-H82</strain>
        <tissue evidence="19">Testes</tissue>
    </source>
</reference>
<dbReference type="GO" id="GO:0020037">
    <property type="term" value="F:heme binding"/>
    <property type="evidence" value="ECO:0000318"/>
    <property type="project" value="GO_Central"/>
</dbReference>
<dbReference type="PANTHER" id="PTHR19359:SF150">
    <property type="entry name" value="CYTOCHROME B5"/>
    <property type="match status" value="1"/>
</dbReference>
<evidence type="ECO:0000256" key="3">
    <source>
        <dbReference type="ARBA" id="ARBA00022617"/>
    </source>
</evidence>
<evidence type="ECO:0000256" key="6">
    <source>
        <dbReference type="ARBA" id="ARBA00022824"/>
    </source>
</evidence>
<dbReference type="RefSeq" id="XP_035679077.1">
    <property type="nucleotide sequence ID" value="XM_035823184.1"/>
</dbReference>
<evidence type="ECO:0000256" key="10">
    <source>
        <dbReference type="ARBA" id="ARBA00023136"/>
    </source>
</evidence>
<keyword evidence="14" id="KW-1133">Transmembrane helix</keyword>
<dbReference type="GO" id="GO:0046872">
    <property type="term" value="F:metal ion binding"/>
    <property type="evidence" value="ECO:0007669"/>
    <property type="project" value="UniProtKB-UniRule"/>
</dbReference>
<feature type="region of interest" description="Disordered" evidence="15">
    <location>
        <begin position="1"/>
        <end position="24"/>
    </location>
</feature>
<dbReference type="FunFam" id="3.10.120.10:FF:000002">
    <property type="entry name" value="Cytochrome b5 type B"/>
    <property type="match status" value="1"/>
</dbReference>
<organism>
    <name type="scientific">Branchiostoma floridae</name>
    <name type="common">Florida lancelet</name>
    <name type="synonym">Amphioxus</name>
    <dbReference type="NCBI Taxonomy" id="7739"/>
    <lineage>
        <taxon>Eukaryota</taxon>
        <taxon>Metazoa</taxon>
        <taxon>Chordata</taxon>
        <taxon>Cephalochordata</taxon>
        <taxon>Leptocardii</taxon>
        <taxon>Amphioxiformes</taxon>
        <taxon>Branchiostomatidae</taxon>
        <taxon>Branchiostoma</taxon>
    </lineage>
</organism>
<comment type="subcellular location">
    <subcellularLocation>
        <location evidence="1">Endoplasmic reticulum membrane</location>
        <topology evidence="1">Single-pass membrane protein</topology>
        <orientation evidence="1">Cytoplasmic side</orientation>
    </subcellularLocation>
    <subcellularLocation>
        <location evidence="11">Microsome membrane</location>
        <topology evidence="11">Single-pass membrane protein</topology>
        <orientation evidence="11">Cytoplasmic side</orientation>
    </subcellularLocation>
</comment>
<feature type="transmembrane region" description="Helical" evidence="14">
    <location>
        <begin position="113"/>
        <end position="133"/>
    </location>
</feature>
<evidence type="ECO:0000256" key="7">
    <source>
        <dbReference type="ARBA" id="ARBA00022848"/>
    </source>
</evidence>
<evidence type="ECO:0000256" key="15">
    <source>
        <dbReference type="SAM" id="MobiDB-lite"/>
    </source>
</evidence>
<reference evidence="18" key="2">
    <citation type="journal article" date="2020" name="Nat. Ecol. Evol.">
        <title>Deeply conserved synteny resolves early events in vertebrate evolution.</title>
        <authorList>
            <person name="Simakov O."/>
            <person name="Marletaz F."/>
            <person name="Yue J.X."/>
            <person name="O'Connell B."/>
            <person name="Jenkins J."/>
            <person name="Brandt A."/>
            <person name="Calef R."/>
            <person name="Tung C.H."/>
            <person name="Huang T.K."/>
            <person name="Schmutz J."/>
            <person name="Satoh N."/>
            <person name="Yu J.K."/>
            <person name="Putnam N.H."/>
            <person name="Green R.E."/>
            <person name="Rokhsar D.S."/>
        </authorList>
    </citation>
    <scope>NUCLEOTIDE SEQUENCE [LARGE SCALE GENOMIC DNA]</scope>
    <source>
        <strain evidence="18">S238N-H82</strain>
    </source>
</reference>
<accession>C3Y8I4</accession>
<dbReference type="PANTHER" id="PTHR19359">
    <property type="entry name" value="CYTOCHROME B5"/>
    <property type="match status" value="1"/>
</dbReference>
<comment type="similarity">
    <text evidence="12 14">Belongs to the cytochrome b5 family.</text>
</comment>
<dbReference type="InterPro" id="IPR050668">
    <property type="entry name" value="Cytochrome_b5"/>
</dbReference>
<reference evidence="17" key="1">
    <citation type="journal article" date="2008" name="Nature">
        <title>The amphioxus genome and the evolution of the chordate karyotype.</title>
        <authorList>
            <consortium name="US DOE Joint Genome Institute (JGI-PGF)"/>
            <person name="Putnam N.H."/>
            <person name="Butts T."/>
            <person name="Ferrier D.E.K."/>
            <person name="Furlong R.F."/>
            <person name="Hellsten U."/>
            <person name="Kawashima T."/>
            <person name="Robinson-Rechavi M."/>
            <person name="Shoguchi E."/>
            <person name="Terry A."/>
            <person name="Yu J.-K."/>
            <person name="Benito-Gutierrez E.L."/>
            <person name="Dubchak I."/>
            <person name="Garcia-Fernandez J."/>
            <person name="Gibson-Brown J.J."/>
            <person name="Grigoriev I.V."/>
            <person name="Horton A.C."/>
            <person name="de Jong P.J."/>
            <person name="Jurka J."/>
            <person name="Kapitonov V.V."/>
            <person name="Kohara Y."/>
            <person name="Kuroki Y."/>
            <person name="Lindquist E."/>
            <person name="Lucas S."/>
            <person name="Osoegawa K."/>
            <person name="Pennacchio L.A."/>
            <person name="Salamov A.A."/>
            <person name="Satou Y."/>
            <person name="Sauka-Spengler T."/>
            <person name="Schmutz J."/>
            <person name="Shin-I T."/>
            <person name="Toyoda A."/>
            <person name="Bronner-Fraser M."/>
            <person name="Fujiyama A."/>
            <person name="Holland L.Z."/>
            <person name="Holland P.W.H."/>
            <person name="Satoh N."/>
            <person name="Rokhsar D.S."/>
        </authorList>
    </citation>
    <scope>NUCLEOTIDE SEQUENCE [LARGE SCALE GENOMIC DNA]</scope>
    <source>
        <strain evidence="17">S238N-H82</strain>
        <tissue evidence="17">Testes</tissue>
    </source>
</reference>
<dbReference type="InterPro" id="IPR001199">
    <property type="entry name" value="Cyt_B5-like_heme/steroid-bd"/>
</dbReference>
<evidence type="ECO:0000259" key="16">
    <source>
        <dbReference type="PROSITE" id="PS50255"/>
    </source>
</evidence>
<dbReference type="Pfam" id="PF00173">
    <property type="entry name" value="Cyt-b5"/>
    <property type="match status" value="1"/>
</dbReference>
<dbReference type="SUPFAM" id="SSF55856">
    <property type="entry name" value="Cytochrome b5-like heme/steroid binding domain"/>
    <property type="match status" value="1"/>
</dbReference>
<evidence type="ECO:0000256" key="9">
    <source>
        <dbReference type="ARBA" id="ARBA00023004"/>
    </source>
</evidence>
<dbReference type="EMBL" id="GG666491">
    <property type="protein sequence ID" value="EEN63421.1"/>
    <property type="molecule type" value="Genomic_DNA"/>
</dbReference>
<dbReference type="PROSITE" id="PS00191">
    <property type="entry name" value="CYTOCHROME_B5_1"/>
    <property type="match status" value="1"/>
</dbReference>
<gene>
    <name evidence="19" type="primary">LOC118417588</name>
    <name evidence="17" type="ORF">BRAFLDRAFT_261267</name>
</gene>